<dbReference type="EMBL" id="JBJXBP010000002">
    <property type="protein sequence ID" value="KAL3846280.1"/>
    <property type="molecule type" value="Genomic_DNA"/>
</dbReference>
<comment type="caution">
    <text evidence="1">The sequence shown here is derived from an EMBL/GenBank/DDBJ whole genome shotgun (WGS) entry which is preliminary data.</text>
</comment>
<organism evidence="1 2">
    <name type="scientific">Penstemon smallii</name>
    <dbReference type="NCBI Taxonomy" id="265156"/>
    <lineage>
        <taxon>Eukaryota</taxon>
        <taxon>Viridiplantae</taxon>
        <taxon>Streptophyta</taxon>
        <taxon>Embryophyta</taxon>
        <taxon>Tracheophyta</taxon>
        <taxon>Spermatophyta</taxon>
        <taxon>Magnoliopsida</taxon>
        <taxon>eudicotyledons</taxon>
        <taxon>Gunneridae</taxon>
        <taxon>Pentapetalae</taxon>
        <taxon>asterids</taxon>
        <taxon>lamiids</taxon>
        <taxon>Lamiales</taxon>
        <taxon>Plantaginaceae</taxon>
        <taxon>Cheloneae</taxon>
        <taxon>Penstemon</taxon>
    </lineage>
</organism>
<protein>
    <submittedName>
        <fullName evidence="1">Uncharacterized protein</fullName>
    </submittedName>
</protein>
<sequence>MVVESLKQYIEMRNNINEIKNIFHYCICTN</sequence>
<name>A0ABD3UD07_9LAMI</name>
<keyword evidence="2" id="KW-1185">Reference proteome</keyword>
<evidence type="ECO:0000313" key="2">
    <source>
        <dbReference type="Proteomes" id="UP001634393"/>
    </source>
</evidence>
<dbReference type="Proteomes" id="UP001634393">
    <property type="component" value="Unassembled WGS sequence"/>
</dbReference>
<reference evidence="1 2" key="1">
    <citation type="submission" date="2024-12" db="EMBL/GenBank/DDBJ databases">
        <title>The unique morphological basis and parallel evolutionary history of personate flowers in Penstemon.</title>
        <authorList>
            <person name="Depatie T.H."/>
            <person name="Wessinger C.A."/>
        </authorList>
    </citation>
    <scope>NUCLEOTIDE SEQUENCE [LARGE SCALE GENOMIC DNA]</scope>
    <source>
        <strain evidence="1">WTNN_2</strain>
        <tissue evidence="1">Leaf</tissue>
    </source>
</reference>
<dbReference type="AlphaFoldDB" id="A0ABD3UD07"/>
<gene>
    <name evidence="1" type="ORF">ACJIZ3_003683</name>
</gene>
<accession>A0ABD3UD07</accession>
<proteinExistence type="predicted"/>
<evidence type="ECO:0000313" key="1">
    <source>
        <dbReference type="EMBL" id="KAL3846280.1"/>
    </source>
</evidence>